<keyword evidence="1" id="KW-0472">Membrane</keyword>
<comment type="caution">
    <text evidence="2">The sequence shown here is derived from an EMBL/GenBank/DDBJ whole genome shotgun (WGS) entry which is preliminary data.</text>
</comment>
<evidence type="ECO:0000313" key="3">
    <source>
        <dbReference type="Proteomes" id="UP001458070"/>
    </source>
</evidence>
<dbReference type="RefSeq" id="WP_064388415.1">
    <property type="nucleotide sequence ID" value="NZ_CABGOK010000024.1"/>
</dbReference>
<dbReference type="Proteomes" id="UP001458070">
    <property type="component" value="Unassembled WGS sequence"/>
</dbReference>
<protein>
    <submittedName>
        <fullName evidence="2">Uncharacterized protein</fullName>
    </submittedName>
</protein>
<evidence type="ECO:0000313" key="2">
    <source>
        <dbReference type="EMBL" id="MEM0626894.1"/>
    </source>
</evidence>
<evidence type="ECO:0000256" key="1">
    <source>
        <dbReference type="SAM" id="Phobius"/>
    </source>
</evidence>
<reference evidence="2 3" key="1">
    <citation type="submission" date="2024-04" db="EMBL/GenBank/DDBJ databases">
        <title>Draft genome assemblies of urinary isolates.</title>
        <authorList>
            <person name="Appleberry H."/>
            <person name="Kula A."/>
            <person name="Wolfe A.J."/>
            <person name="Putonti C."/>
        </authorList>
    </citation>
    <scope>NUCLEOTIDE SEQUENCE [LARGE SCALE GENOMIC DNA]</scope>
    <source>
        <strain evidence="2 3">UMB12529</strain>
    </source>
</reference>
<feature type="transmembrane region" description="Helical" evidence="1">
    <location>
        <begin position="241"/>
        <end position="264"/>
    </location>
</feature>
<gene>
    <name evidence="2" type="ORF">AAFL32_23720</name>
</gene>
<keyword evidence="3" id="KW-1185">Reference proteome</keyword>
<sequence>MKNKRQINIIKYLDTFDVMRTPDNGRISLIYEKAIHYNMYSVYIKDREGADYLFERFVNGEVKVKKWNANENIFNIDSILFPKDLECDSFSGVYYYHAHELRFNSLNDLSFFKLLRFRRFANAENKRFSREKFLYRQRKQEITDAMTVLASVVRIYREQEGERPFSEILVMNDVAGRLWVYHDDQSRMRKELRLCLDSLVENGDISRTELGYRPTGKAVNTLANFNKTEQRYTENIRSQRSMFWATLFAAIGGLGSMFAAFIGLMK</sequence>
<organism evidence="2 3">
    <name type="scientific">Klebsiella grimontii</name>
    <dbReference type="NCBI Taxonomy" id="2058152"/>
    <lineage>
        <taxon>Bacteria</taxon>
        <taxon>Pseudomonadati</taxon>
        <taxon>Pseudomonadota</taxon>
        <taxon>Gammaproteobacteria</taxon>
        <taxon>Enterobacterales</taxon>
        <taxon>Enterobacteriaceae</taxon>
        <taxon>Klebsiella/Raoultella group</taxon>
        <taxon>Klebsiella</taxon>
    </lineage>
</organism>
<accession>A0ABU9P7E2</accession>
<keyword evidence="1" id="KW-0812">Transmembrane</keyword>
<name>A0ABU9P7E2_9ENTR</name>
<proteinExistence type="predicted"/>
<keyword evidence="1" id="KW-1133">Transmembrane helix</keyword>
<dbReference type="EMBL" id="JBCGEM010000025">
    <property type="protein sequence ID" value="MEM0626894.1"/>
    <property type="molecule type" value="Genomic_DNA"/>
</dbReference>